<dbReference type="EMBL" id="WIXP02000010">
    <property type="protein sequence ID" value="KAF6203638.1"/>
    <property type="molecule type" value="Genomic_DNA"/>
</dbReference>
<evidence type="ECO:0008006" key="3">
    <source>
        <dbReference type="Google" id="ProtNLM"/>
    </source>
</evidence>
<accession>A0A8S9X5I5</accession>
<name>A0A8S9X5I5_APOLU</name>
<evidence type="ECO:0000313" key="2">
    <source>
        <dbReference type="Proteomes" id="UP000466442"/>
    </source>
</evidence>
<protein>
    <recommendedName>
        <fullName evidence="3">Mannosyltransferase</fullName>
    </recommendedName>
</protein>
<feature type="non-terminal residue" evidence="1">
    <location>
        <position position="1"/>
    </location>
</feature>
<sequence length="174" mass="20855">SYRYHAPMDTYMELSKMTAEGNLPTLNHFNICVGKEWYRFPSSFFLPDDRWNLMFLKSEFRGQLPKYYAEESGTSIIPDYMNDANKEEPTRYGNVTSCHFLVDLDLSTSSEFEPNYSQQIEKWVLVKSIPFLDNYRTRKWVRAFYIPYIWEKNVVWGSYNLLQARKMRVQPSKY</sequence>
<proteinExistence type="predicted"/>
<organism evidence="1 2">
    <name type="scientific">Apolygus lucorum</name>
    <name type="common">Small green plant bug</name>
    <name type="synonym">Lygocoris lucorum</name>
    <dbReference type="NCBI Taxonomy" id="248454"/>
    <lineage>
        <taxon>Eukaryota</taxon>
        <taxon>Metazoa</taxon>
        <taxon>Ecdysozoa</taxon>
        <taxon>Arthropoda</taxon>
        <taxon>Hexapoda</taxon>
        <taxon>Insecta</taxon>
        <taxon>Pterygota</taxon>
        <taxon>Neoptera</taxon>
        <taxon>Paraneoptera</taxon>
        <taxon>Hemiptera</taxon>
        <taxon>Heteroptera</taxon>
        <taxon>Panheteroptera</taxon>
        <taxon>Cimicomorpha</taxon>
        <taxon>Miridae</taxon>
        <taxon>Mirini</taxon>
        <taxon>Apolygus</taxon>
    </lineage>
</organism>
<comment type="caution">
    <text evidence="1">The sequence shown here is derived from an EMBL/GenBank/DDBJ whole genome shotgun (WGS) entry which is preliminary data.</text>
</comment>
<reference evidence="1" key="1">
    <citation type="journal article" date="2021" name="Mol. Ecol. Resour.">
        <title>Apolygus lucorum genome provides insights into omnivorousness and mesophyll feeding.</title>
        <authorList>
            <person name="Liu Y."/>
            <person name="Liu H."/>
            <person name="Wang H."/>
            <person name="Huang T."/>
            <person name="Liu B."/>
            <person name="Yang B."/>
            <person name="Yin L."/>
            <person name="Li B."/>
            <person name="Zhang Y."/>
            <person name="Zhang S."/>
            <person name="Jiang F."/>
            <person name="Zhang X."/>
            <person name="Ren Y."/>
            <person name="Wang B."/>
            <person name="Wang S."/>
            <person name="Lu Y."/>
            <person name="Wu K."/>
            <person name="Fan W."/>
            <person name="Wang G."/>
        </authorList>
    </citation>
    <scope>NUCLEOTIDE SEQUENCE</scope>
    <source>
        <strain evidence="1">12Hb</strain>
    </source>
</reference>
<evidence type="ECO:0000313" key="1">
    <source>
        <dbReference type="EMBL" id="KAF6203638.1"/>
    </source>
</evidence>
<dbReference type="AlphaFoldDB" id="A0A8S9X5I5"/>
<dbReference type="Proteomes" id="UP000466442">
    <property type="component" value="Unassembled WGS sequence"/>
</dbReference>
<gene>
    <name evidence="1" type="ORF">GE061_001970</name>
</gene>
<keyword evidence="2" id="KW-1185">Reference proteome</keyword>
<dbReference type="OrthoDB" id="497541at2759"/>